<sequence>MLHIGGYYKRVGLFCNRNNHPPKGESGWLLVIRKGWMQEGRLKGGKKKKTDTGPHSLLLRLTKSSGRAQGGIGGKPAKQTGG</sequence>
<name>A0A0F9GWD0_9ZZZZ</name>
<evidence type="ECO:0000256" key="1">
    <source>
        <dbReference type="SAM" id="MobiDB-lite"/>
    </source>
</evidence>
<dbReference type="AlphaFoldDB" id="A0A0F9GWD0"/>
<comment type="caution">
    <text evidence="2">The sequence shown here is derived from an EMBL/GenBank/DDBJ whole genome shotgun (WGS) entry which is preliminary data.</text>
</comment>
<organism evidence="2">
    <name type="scientific">marine sediment metagenome</name>
    <dbReference type="NCBI Taxonomy" id="412755"/>
    <lineage>
        <taxon>unclassified sequences</taxon>
        <taxon>metagenomes</taxon>
        <taxon>ecological metagenomes</taxon>
    </lineage>
</organism>
<proteinExistence type="predicted"/>
<evidence type="ECO:0000313" key="2">
    <source>
        <dbReference type="EMBL" id="KKL67407.1"/>
    </source>
</evidence>
<feature type="compositionally biased region" description="Gly residues" evidence="1">
    <location>
        <begin position="68"/>
        <end position="82"/>
    </location>
</feature>
<accession>A0A0F9GWD0</accession>
<protein>
    <submittedName>
        <fullName evidence="2">Uncharacterized protein</fullName>
    </submittedName>
</protein>
<feature type="region of interest" description="Disordered" evidence="1">
    <location>
        <begin position="40"/>
        <end position="82"/>
    </location>
</feature>
<dbReference type="EMBL" id="LAZR01026868">
    <property type="protein sequence ID" value="KKL67407.1"/>
    <property type="molecule type" value="Genomic_DNA"/>
</dbReference>
<gene>
    <name evidence="2" type="ORF">LCGC14_2135270</name>
</gene>
<reference evidence="2" key="1">
    <citation type="journal article" date="2015" name="Nature">
        <title>Complex archaea that bridge the gap between prokaryotes and eukaryotes.</title>
        <authorList>
            <person name="Spang A."/>
            <person name="Saw J.H."/>
            <person name="Jorgensen S.L."/>
            <person name="Zaremba-Niedzwiedzka K."/>
            <person name="Martijn J."/>
            <person name="Lind A.E."/>
            <person name="van Eijk R."/>
            <person name="Schleper C."/>
            <person name="Guy L."/>
            <person name="Ettema T.J."/>
        </authorList>
    </citation>
    <scope>NUCLEOTIDE SEQUENCE</scope>
</reference>